<feature type="region of interest" description="Disordered" evidence="2">
    <location>
        <begin position="841"/>
        <end position="933"/>
    </location>
</feature>
<sequence length="933" mass="96599">MTLSRKQSHNSAAAIRKSVVSVLDDPELQETEAAFEAVAAEAERVYQANGTDDAMSTSSYGQNQGHSQSVGSVSLPPSRAEIARAVFTAANAGAVGGRNQSSWYSLEDEEIRILTEAESQALAALDESALQNYAYHEDEEQESFERLLRMHFPKESAAATASAGQAAFSAWSQTSKMLAPSSVTGGVRTPVEINAALPAMPATAAMPASAAMPAAGNMFVLNAKADTSRDSIAASLATSFGAMGLSPRATGATSAARASAASAAAPSAASASAVAAAVTVSRGKHPASKAYGERIKQQSLALKAKVQSAPYVEVNSEAISGATRISVNSMAQHLSAHLLPEALNQSEQESVSTVVTVTPPSPQAPAAEAEQTQRELTAEQVAAAQATAAMVSAVTAKAAAEEQANVKALSAKADPFAAALEQALLHPMSTKVAILDAVATAPQREQLQANPVGPKALGRSIVYSAEECGSDPVLNTVSPQVAAAVAAIAAEEQALEQKAAQASSELVQSITAQGHTVVTGRVHVPLESDSDSEDKVTSGVRIVRHDRNQPFVPSMEGVVSTAMSRRVQAHGSLAALGLRSSLNEAAATALGLDVSTNVLANMPPNALGMVNGTSVVNGTQLNSSAMHDSLSPLNRDGEAENLSLATTHVTTAPTVASWVKSWELNQELEQAGTRSDFSTATSRAALAALQSSEALASLQASLSTAQEPDRMRNEVLVRNSTTRIVTNSRRAKEEYRRGAQIVEAELAKQRAEQAEQEQLPATVISQYDVLVGAPHDIREVLAQDTVEADATASVADTISAGDATATGEATATGYAAITVTSEAQTKASDSAAAITAQAEAKAESASVDEESVLQPQSMSSSEAESAGASTEEQAETKAEAEIKTEDESNLSAAEDSEPVKTAVSARKAKSRTRTTAATKTRRTNTARNSRTHK</sequence>
<dbReference type="Proteomes" id="UP000886829">
    <property type="component" value="Unassembled WGS sequence"/>
</dbReference>
<dbReference type="AlphaFoldDB" id="A0A9D1WE84"/>
<evidence type="ECO:0000256" key="2">
    <source>
        <dbReference type="SAM" id="MobiDB-lite"/>
    </source>
</evidence>
<protein>
    <submittedName>
        <fullName evidence="3">Uncharacterized protein</fullName>
    </submittedName>
</protein>
<gene>
    <name evidence="3" type="ORF">H9850_08820</name>
</gene>
<organism evidence="3 4">
    <name type="scientific">Candidatus Anaerobiospirillum pullistercoris</name>
    <dbReference type="NCBI Taxonomy" id="2838452"/>
    <lineage>
        <taxon>Bacteria</taxon>
        <taxon>Pseudomonadati</taxon>
        <taxon>Pseudomonadota</taxon>
        <taxon>Gammaproteobacteria</taxon>
        <taxon>Aeromonadales</taxon>
        <taxon>Succinivibrionaceae</taxon>
        <taxon>Anaerobiospirillum</taxon>
    </lineage>
</organism>
<feature type="compositionally biased region" description="Basic residues" evidence="2">
    <location>
        <begin position="919"/>
        <end position="933"/>
    </location>
</feature>
<feature type="region of interest" description="Disordered" evidence="2">
    <location>
        <begin position="52"/>
        <end position="75"/>
    </location>
</feature>
<name>A0A9D1WE84_9GAMM</name>
<feature type="compositionally biased region" description="Polar residues" evidence="2">
    <location>
        <begin position="52"/>
        <end position="72"/>
    </location>
</feature>
<feature type="region of interest" description="Disordered" evidence="2">
    <location>
        <begin position="356"/>
        <end position="375"/>
    </location>
</feature>
<feature type="coiled-coil region" evidence="1">
    <location>
        <begin position="732"/>
        <end position="759"/>
    </location>
</feature>
<feature type="compositionally biased region" description="Low complexity" evidence="2">
    <location>
        <begin position="356"/>
        <end position="370"/>
    </location>
</feature>
<accession>A0A9D1WE84</accession>
<evidence type="ECO:0000256" key="1">
    <source>
        <dbReference type="SAM" id="Coils"/>
    </source>
</evidence>
<feature type="compositionally biased region" description="Basic and acidic residues" evidence="2">
    <location>
        <begin position="874"/>
        <end position="886"/>
    </location>
</feature>
<proteinExistence type="predicted"/>
<reference evidence="3" key="2">
    <citation type="submission" date="2021-04" db="EMBL/GenBank/DDBJ databases">
        <authorList>
            <person name="Gilroy R."/>
        </authorList>
    </citation>
    <scope>NUCLEOTIDE SEQUENCE</scope>
    <source>
        <strain evidence="3">USASDec5-558</strain>
    </source>
</reference>
<reference evidence="3" key="1">
    <citation type="journal article" date="2021" name="PeerJ">
        <title>Extensive microbial diversity within the chicken gut microbiome revealed by metagenomics and culture.</title>
        <authorList>
            <person name="Gilroy R."/>
            <person name="Ravi A."/>
            <person name="Getino M."/>
            <person name="Pursley I."/>
            <person name="Horton D.L."/>
            <person name="Alikhan N.F."/>
            <person name="Baker D."/>
            <person name="Gharbi K."/>
            <person name="Hall N."/>
            <person name="Watson M."/>
            <person name="Adriaenssens E.M."/>
            <person name="Foster-Nyarko E."/>
            <person name="Jarju S."/>
            <person name="Secka A."/>
            <person name="Antonio M."/>
            <person name="Oren A."/>
            <person name="Chaudhuri R.R."/>
            <person name="La Ragione R."/>
            <person name="Hildebrand F."/>
            <person name="Pallen M.J."/>
        </authorList>
    </citation>
    <scope>NUCLEOTIDE SEQUENCE</scope>
    <source>
        <strain evidence="3">USASDec5-558</strain>
    </source>
</reference>
<feature type="compositionally biased region" description="Low complexity" evidence="2">
    <location>
        <begin position="857"/>
        <end position="871"/>
    </location>
</feature>
<dbReference type="EMBL" id="DXEV01000172">
    <property type="protein sequence ID" value="HIX57554.1"/>
    <property type="molecule type" value="Genomic_DNA"/>
</dbReference>
<evidence type="ECO:0000313" key="3">
    <source>
        <dbReference type="EMBL" id="HIX57554.1"/>
    </source>
</evidence>
<evidence type="ECO:0000313" key="4">
    <source>
        <dbReference type="Proteomes" id="UP000886829"/>
    </source>
</evidence>
<comment type="caution">
    <text evidence="3">The sequence shown here is derived from an EMBL/GenBank/DDBJ whole genome shotgun (WGS) entry which is preliminary data.</text>
</comment>
<keyword evidence="1" id="KW-0175">Coiled coil</keyword>